<dbReference type="FunFam" id="3.30.200.20:FF:000549">
    <property type="entry name" value="hydroxylysine kinase"/>
    <property type="match status" value="1"/>
</dbReference>
<organism evidence="11 12">
    <name type="scientific">Takifugu flavidus</name>
    <name type="common">sansaifugu</name>
    <dbReference type="NCBI Taxonomy" id="433684"/>
    <lineage>
        <taxon>Eukaryota</taxon>
        <taxon>Metazoa</taxon>
        <taxon>Chordata</taxon>
        <taxon>Craniata</taxon>
        <taxon>Vertebrata</taxon>
        <taxon>Euteleostomi</taxon>
        <taxon>Actinopterygii</taxon>
        <taxon>Neopterygii</taxon>
        <taxon>Teleostei</taxon>
        <taxon>Neoteleostei</taxon>
        <taxon>Acanthomorphata</taxon>
        <taxon>Eupercaria</taxon>
        <taxon>Tetraodontiformes</taxon>
        <taxon>Tetradontoidea</taxon>
        <taxon>Tetraodontidae</taxon>
        <taxon>Takifugu</taxon>
    </lineage>
</organism>
<comment type="catalytic activity">
    <reaction evidence="6">
        <text>(5R)-5-hydroxy-L-lysine + GTP = (5R)-5-phosphooxy-L-lysine + GDP + H(+)</text>
        <dbReference type="Rhea" id="RHEA:19049"/>
        <dbReference type="ChEBI" id="CHEBI:15378"/>
        <dbReference type="ChEBI" id="CHEBI:37565"/>
        <dbReference type="ChEBI" id="CHEBI:57882"/>
        <dbReference type="ChEBI" id="CHEBI:58189"/>
        <dbReference type="ChEBI" id="CHEBI:58357"/>
        <dbReference type="EC" id="2.7.1.81"/>
    </reaction>
</comment>
<dbReference type="FunFam" id="3.90.1200.10:FF:000007">
    <property type="entry name" value="hydroxylysine kinase isoform X1"/>
    <property type="match status" value="1"/>
</dbReference>
<keyword evidence="5 11" id="KW-0418">Kinase</keyword>
<comment type="caution">
    <text evidence="11">The sequence shown here is derived from an EMBL/GenBank/DDBJ whole genome shotgun (WGS) entry which is preliminary data.</text>
</comment>
<gene>
    <name evidence="11" type="ORF">D4764_07G0007600</name>
</gene>
<dbReference type="Pfam" id="PF01636">
    <property type="entry name" value="APH"/>
    <property type="match status" value="1"/>
</dbReference>
<feature type="domain" description="Aminoglycoside phosphotransferase" evidence="10">
    <location>
        <begin position="37"/>
        <end position="272"/>
    </location>
</feature>
<evidence type="ECO:0000313" key="11">
    <source>
        <dbReference type="EMBL" id="TWW58041.1"/>
    </source>
</evidence>
<dbReference type="SUPFAM" id="SSF56112">
    <property type="entry name" value="Protein kinase-like (PK-like)"/>
    <property type="match status" value="1"/>
</dbReference>
<keyword evidence="12" id="KW-1185">Reference proteome</keyword>
<protein>
    <recommendedName>
        <fullName evidence="9">Hydroxylysine kinase</fullName>
        <ecNumber evidence="8">2.7.1.81</ecNumber>
    </recommendedName>
</protein>
<dbReference type="InterPro" id="IPR011009">
    <property type="entry name" value="Kinase-like_dom_sf"/>
</dbReference>
<dbReference type="PANTHER" id="PTHR21064">
    <property type="entry name" value="AMINOGLYCOSIDE PHOSPHOTRANSFERASE DOMAIN-CONTAINING PROTEIN-RELATED"/>
    <property type="match status" value="1"/>
</dbReference>
<evidence type="ECO:0000256" key="2">
    <source>
        <dbReference type="ARBA" id="ARBA00006219"/>
    </source>
</evidence>
<dbReference type="EC" id="2.7.1.81" evidence="8"/>
<proteinExistence type="inferred from homology"/>
<dbReference type="InterPro" id="IPR050249">
    <property type="entry name" value="Pseudomonas-type_ThrB"/>
</dbReference>
<evidence type="ECO:0000256" key="6">
    <source>
        <dbReference type="ARBA" id="ARBA00036820"/>
    </source>
</evidence>
<dbReference type="AlphaFoldDB" id="A0A5C6MVC3"/>
<dbReference type="PANTHER" id="PTHR21064:SF1">
    <property type="entry name" value="HYDROXYLYSINE KINASE"/>
    <property type="match status" value="1"/>
</dbReference>
<dbReference type="GO" id="GO:0005737">
    <property type="term" value="C:cytoplasm"/>
    <property type="evidence" value="ECO:0007669"/>
    <property type="project" value="UniProtKB-SubCell"/>
</dbReference>
<evidence type="ECO:0000256" key="3">
    <source>
        <dbReference type="ARBA" id="ARBA00022490"/>
    </source>
</evidence>
<accession>A0A5C6MVC3</accession>
<evidence type="ECO:0000313" key="12">
    <source>
        <dbReference type="Proteomes" id="UP000324091"/>
    </source>
</evidence>
<keyword evidence="4" id="KW-0808">Transferase</keyword>
<name>A0A5C6MVC3_9TELE</name>
<evidence type="ECO:0000256" key="7">
    <source>
        <dbReference type="ARBA" id="ARBA00037368"/>
    </source>
</evidence>
<dbReference type="InterPro" id="IPR002575">
    <property type="entry name" value="Aminoglycoside_PTrfase"/>
</dbReference>
<sequence length="355" mass="39873">MDQSTYARPTLSLQQATDLVEQLYGMRVTKMTNLPSYLDQNFRLEGKDGKRYVLKIMNVEDSKNSSLLEMQTLAMSFLKQHGLPAQTVIPTTTGKLMSMEEIDCGHGVQTYCVRLMNYIAGKTIAETPVTQKDLYEVGKLAATVDKTLQTMDSPNIEVLQKGDSVWSLSNIPLLEEYLSVMEDDPLKDVVQAVIDKFKTDVQPKLNFFRKGVIHGDLRHHNIIVKPDDSGNNEVSGILDFSLLMNGCFVYELAISIAYFMLENPSPLDAGGALVAGWESIMHLNQEEKDSLFLLVLGRLCQSLVLGRYNAQKYPDNKYLLKTTKGGTELLTKLMEMGKEEVQQKWFAPERGVKAN</sequence>
<evidence type="ECO:0000256" key="8">
    <source>
        <dbReference type="ARBA" id="ARBA00038873"/>
    </source>
</evidence>
<evidence type="ECO:0000256" key="4">
    <source>
        <dbReference type="ARBA" id="ARBA00022679"/>
    </source>
</evidence>
<dbReference type="EMBL" id="RHFK02000020">
    <property type="protein sequence ID" value="TWW58041.1"/>
    <property type="molecule type" value="Genomic_DNA"/>
</dbReference>
<evidence type="ECO:0000259" key="10">
    <source>
        <dbReference type="Pfam" id="PF01636"/>
    </source>
</evidence>
<comment type="function">
    <text evidence="7">Catalyzes the GTP-dependent phosphorylation of 5-hydroxy-L-lysine.</text>
</comment>
<dbReference type="Gene3D" id="3.30.200.20">
    <property type="entry name" value="Phosphorylase Kinase, domain 1"/>
    <property type="match status" value="1"/>
</dbReference>
<dbReference type="GO" id="GO:0047992">
    <property type="term" value="F:hydroxylysine kinase activity"/>
    <property type="evidence" value="ECO:0007669"/>
    <property type="project" value="UniProtKB-EC"/>
</dbReference>
<comment type="similarity">
    <text evidence="2">Belongs to the aminoglycoside phosphotransferase family.</text>
</comment>
<dbReference type="Gene3D" id="3.90.1200.10">
    <property type="match status" value="1"/>
</dbReference>
<dbReference type="Proteomes" id="UP000324091">
    <property type="component" value="Chromosome 7"/>
</dbReference>
<keyword evidence="3" id="KW-0963">Cytoplasm</keyword>
<comment type="subcellular location">
    <subcellularLocation>
        <location evidence="1">Cytoplasm</location>
    </subcellularLocation>
</comment>
<evidence type="ECO:0000256" key="1">
    <source>
        <dbReference type="ARBA" id="ARBA00004496"/>
    </source>
</evidence>
<reference evidence="11 12" key="1">
    <citation type="submission" date="2019-04" db="EMBL/GenBank/DDBJ databases">
        <title>Chromosome genome assembly for Takifugu flavidus.</title>
        <authorList>
            <person name="Xiao S."/>
        </authorList>
    </citation>
    <scope>NUCLEOTIDE SEQUENCE [LARGE SCALE GENOMIC DNA]</scope>
    <source>
        <strain evidence="11">HTHZ2018</strain>
        <tissue evidence="11">Muscle</tissue>
    </source>
</reference>
<evidence type="ECO:0000256" key="9">
    <source>
        <dbReference type="ARBA" id="ARBA00040505"/>
    </source>
</evidence>
<evidence type="ECO:0000256" key="5">
    <source>
        <dbReference type="ARBA" id="ARBA00022777"/>
    </source>
</evidence>